<evidence type="ECO:0000259" key="9">
    <source>
        <dbReference type="PROSITE" id="PS51821"/>
    </source>
</evidence>
<dbReference type="Gene3D" id="2.60.40.3960">
    <property type="entry name" value="Velvet domain"/>
    <property type="match status" value="1"/>
</dbReference>
<dbReference type="Proteomes" id="UP001590950">
    <property type="component" value="Unassembled WGS sequence"/>
</dbReference>
<feature type="domain" description="Velvet" evidence="9">
    <location>
        <begin position="22"/>
        <end position="228"/>
    </location>
</feature>
<evidence type="ECO:0000256" key="3">
    <source>
        <dbReference type="ARBA" id="ARBA00022490"/>
    </source>
</evidence>
<evidence type="ECO:0000256" key="5">
    <source>
        <dbReference type="ARBA" id="ARBA00023163"/>
    </source>
</evidence>
<name>A0ABR4A7Z4_9LECA</name>
<dbReference type="InterPro" id="IPR037525">
    <property type="entry name" value="Velvet_dom"/>
</dbReference>
<sequence length="619" mass="69049">MAATLKVSNETESSMSRITKDGRYLTYEVKVIQQPERARACGSGAKSSADRRPVDPPPVCELKVFEGEGDAKTDITFPHNANFFLFTTLENARPIAKGRVPVQPPTFPVLTGSPVAGMAYLDRPNPAGYFIFPDLSVRHEGVYRLAFSLFEELKESKDADAEPPEGSSNKRDELLSSNPMAPRAHVHFRLEVKSTPFAVYSAKKFPGLSESTLLSRTVAEQGCRVRIRRDVRMRRRDKASDGYQDFDDDNVAYPHSDHYVTPQQAQDRSRSISHGSMDAQTPYSTGRRPSYPEYNYFPPNGQPANFQQPPPPAPGQSATFNNHLSFGASTANQYATPTFQLPQVVQQPPQHYVQTNNGVQYPSNPHARQMSVPQSFSYHQPPQQLPSYTNYIQPQLSSDGSTYRPMSGDQRTPAAMTLNHQSSMSQTMSPYSQNPPVLQQAYYTQQPQPGSRTTTPINTITNGHGPQQLPPLRTDNLEQQIAIEQKYETKQEPKSPASAMQRPIAPSPSYSSNYNPFNCALTPSNNPMSARNNTKRPFDTVFDNRSLQQPMHSGMRPSSADQGKDRVQIETDDGELEDLYGDSLSVKTLVYKRADGTQQAKKCPSPIDANGNRRIRRDH</sequence>
<feature type="region of interest" description="Disordered" evidence="8">
    <location>
        <begin position="236"/>
        <end position="289"/>
    </location>
</feature>
<comment type="caution">
    <text evidence="10">The sequence shown here is derived from an EMBL/GenBank/DDBJ whole genome shotgun (WGS) entry which is preliminary data.</text>
</comment>
<dbReference type="EMBL" id="JBEFKJ010000016">
    <property type="protein sequence ID" value="KAL2041605.1"/>
    <property type="molecule type" value="Genomic_DNA"/>
</dbReference>
<proteinExistence type="inferred from homology"/>
<reference evidence="10 11" key="1">
    <citation type="submission" date="2024-09" db="EMBL/GenBank/DDBJ databases">
        <title>Rethinking Asexuality: The Enigmatic Case of Functional Sexual Genes in Lepraria (Stereocaulaceae).</title>
        <authorList>
            <person name="Doellman M."/>
            <person name="Sun Y."/>
            <person name="Barcenas-Pena A."/>
            <person name="Lumbsch H.T."/>
            <person name="Grewe F."/>
        </authorList>
    </citation>
    <scope>NUCLEOTIDE SEQUENCE [LARGE SCALE GENOMIC DNA]</scope>
    <source>
        <strain evidence="10 11">Mercado 3170</strain>
    </source>
</reference>
<keyword evidence="4" id="KW-0805">Transcription regulation</keyword>
<evidence type="ECO:0000256" key="2">
    <source>
        <dbReference type="ARBA" id="ARBA00004496"/>
    </source>
</evidence>
<feature type="region of interest" description="Disordered" evidence="8">
    <location>
        <begin position="156"/>
        <end position="178"/>
    </location>
</feature>
<gene>
    <name evidence="10" type="ORF">N7G274_005389</name>
</gene>
<keyword evidence="3" id="KW-0963">Cytoplasm</keyword>
<evidence type="ECO:0000313" key="11">
    <source>
        <dbReference type="Proteomes" id="UP001590950"/>
    </source>
</evidence>
<keyword evidence="5" id="KW-0804">Transcription</keyword>
<evidence type="ECO:0000256" key="4">
    <source>
        <dbReference type="ARBA" id="ARBA00023015"/>
    </source>
</evidence>
<comment type="subcellular location">
    <subcellularLocation>
        <location evidence="2">Cytoplasm</location>
    </subcellularLocation>
    <subcellularLocation>
        <location evidence="1">Nucleus</location>
    </subcellularLocation>
</comment>
<dbReference type="PANTHER" id="PTHR33572:SF14">
    <property type="entry name" value="DEVELOPMENTAL AND SECONDARY METABOLISM REGULATOR VEA"/>
    <property type="match status" value="1"/>
</dbReference>
<accession>A0ABR4A7Z4</accession>
<dbReference type="PROSITE" id="PS51821">
    <property type="entry name" value="VELVET"/>
    <property type="match status" value="1"/>
</dbReference>
<feature type="region of interest" description="Disordered" evidence="8">
    <location>
        <begin position="593"/>
        <end position="619"/>
    </location>
</feature>
<evidence type="ECO:0000256" key="1">
    <source>
        <dbReference type="ARBA" id="ARBA00004123"/>
    </source>
</evidence>
<keyword evidence="6" id="KW-0539">Nucleus</keyword>
<evidence type="ECO:0000256" key="7">
    <source>
        <dbReference type="ARBA" id="ARBA00038005"/>
    </source>
</evidence>
<protein>
    <recommendedName>
        <fullName evidence="9">Velvet domain-containing protein</fullName>
    </recommendedName>
</protein>
<dbReference type="InterPro" id="IPR038491">
    <property type="entry name" value="Velvet_dom_sf"/>
</dbReference>
<keyword evidence="11" id="KW-1185">Reference proteome</keyword>
<evidence type="ECO:0000256" key="8">
    <source>
        <dbReference type="SAM" id="MobiDB-lite"/>
    </source>
</evidence>
<feature type="compositionally biased region" description="Polar residues" evidence="8">
    <location>
        <begin position="261"/>
        <end position="284"/>
    </location>
</feature>
<dbReference type="InterPro" id="IPR021740">
    <property type="entry name" value="Velvet"/>
</dbReference>
<dbReference type="Pfam" id="PF11754">
    <property type="entry name" value="Velvet"/>
    <property type="match status" value="2"/>
</dbReference>
<comment type="similarity">
    <text evidence="7">Belongs to the velvet family. VeA subfamily.</text>
</comment>
<evidence type="ECO:0000256" key="6">
    <source>
        <dbReference type="ARBA" id="ARBA00023242"/>
    </source>
</evidence>
<evidence type="ECO:0000313" key="10">
    <source>
        <dbReference type="EMBL" id="KAL2041605.1"/>
    </source>
</evidence>
<dbReference type="PANTHER" id="PTHR33572">
    <property type="entry name" value="SPORE DEVELOPMENT REGULATOR VOSA"/>
    <property type="match status" value="1"/>
</dbReference>
<organism evidence="10 11">
    <name type="scientific">Stereocaulon virgatum</name>
    <dbReference type="NCBI Taxonomy" id="373712"/>
    <lineage>
        <taxon>Eukaryota</taxon>
        <taxon>Fungi</taxon>
        <taxon>Dikarya</taxon>
        <taxon>Ascomycota</taxon>
        <taxon>Pezizomycotina</taxon>
        <taxon>Lecanoromycetes</taxon>
        <taxon>OSLEUM clade</taxon>
        <taxon>Lecanoromycetidae</taxon>
        <taxon>Lecanorales</taxon>
        <taxon>Lecanorineae</taxon>
        <taxon>Stereocaulaceae</taxon>
        <taxon>Stereocaulon</taxon>
    </lineage>
</organism>